<evidence type="ECO:0000313" key="2">
    <source>
        <dbReference type="Proteomes" id="UP000828390"/>
    </source>
</evidence>
<accession>A0A9D4RR28</accession>
<dbReference type="EMBL" id="JAIWYP010000002">
    <property type="protein sequence ID" value="KAH3875893.1"/>
    <property type="molecule type" value="Genomic_DNA"/>
</dbReference>
<dbReference type="Proteomes" id="UP000828390">
    <property type="component" value="Unassembled WGS sequence"/>
</dbReference>
<reference evidence="1" key="1">
    <citation type="journal article" date="2019" name="bioRxiv">
        <title>The Genome of the Zebra Mussel, Dreissena polymorpha: A Resource for Invasive Species Research.</title>
        <authorList>
            <person name="McCartney M.A."/>
            <person name="Auch B."/>
            <person name="Kono T."/>
            <person name="Mallez S."/>
            <person name="Zhang Y."/>
            <person name="Obille A."/>
            <person name="Becker A."/>
            <person name="Abrahante J.E."/>
            <person name="Garbe J."/>
            <person name="Badalamenti J.P."/>
            <person name="Herman A."/>
            <person name="Mangelson H."/>
            <person name="Liachko I."/>
            <person name="Sullivan S."/>
            <person name="Sone E.D."/>
            <person name="Koren S."/>
            <person name="Silverstein K.A.T."/>
            <person name="Beckman K.B."/>
            <person name="Gohl D.M."/>
        </authorList>
    </citation>
    <scope>NUCLEOTIDE SEQUENCE</scope>
    <source>
        <strain evidence="1">Duluth1</strain>
        <tissue evidence="1">Whole animal</tissue>
    </source>
</reference>
<proteinExistence type="predicted"/>
<dbReference type="AlphaFoldDB" id="A0A9D4RR28"/>
<protein>
    <submittedName>
        <fullName evidence="1">Uncharacterized protein</fullName>
    </submittedName>
</protein>
<keyword evidence="2" id="KW-1185">Reference proteome</keyword>
<gene>
    <name evidence="1" type="ORF">DPMN_039175</name>
</gene>
<organism evidence="1 2">
    <name type="scientific">Dreissena polymorpha</name>
    <name type="common">Zebra mussel</name>
    <name type="synonym">Mytilus polymorpha</name>
    <dbReference type="NCBI Taxonomy" id="45954"/>
    <lineage>
        <taxon>Eukaryota</taxon>
        <taxon>Metazoa</taxon>
        <taxon>Spiralia</taxon>
        <taxon>Lophotrochozoa</taxon>
        <taxon>Mollusca</taxon>
        <taxon>Bivalvia</taxon>
        <taxon>Autobranchia</taxon>
        <taxon>Heteroconchia</taxon>
        <taxon>Euheterodonta</taxon>
        <taxon>Imparidentia</taxon>
        <taxon>Neoheterodontei</taxon>
        <taxon>Myida</taxon>
        <taxon>Dreissenoidea</taxon>
        <taxon>Dreissenidae</taxon>
        <taxon>Dreissena</taxon>
    </lineage>
</organism>
<comment type="caution">
    <text evidence="1">The sequence shown here is derived from an EMBL/GenBank/DDBJ whole genome shotgun (WGS) entry which is preliminary data.</text>
</comment>
<reference evidence="1" key="2">
    <citation type="submission" date="2020-11" db="EMBL/GenBank/DDBJ databases">
        <authorList>
            <person name="McCartney M.A."/>
            <person name="Auch B."/>
            <person name="Kono T."/>
            <person name="Mallez S."/>
            <person name="Becker A."/>
            <person name="Gohl D.M."/>
            <person name="Silverstein K.A.T."/>
            <person name="Koren S."/>
            <person name="Bechman K.B."/>
            <person name="Herman A."/>
            <person name="Abrahante J.E."/>
            <person name="Garbe J."/>
        </authorList>
    </citation>
    <scope>NUCLEOTIDE SEQUENCE</scope>
    <source>
        <strain evidence="1">Duluth1</strain>
        <tissue evidence="1">Whole animal</tissue>
    </source>
</reference>
<name>A0A9D4RR28_DREPO</name>
<sequence length="53" mass="5752">MLLLSLLEKYPADDSGTLSNKGLQELTTPEVAEGMGHIRPRVQTGNDLDLEAL</sequence>
<evidence type="ECO:0000313" key="1">
    <source>
        <dbReference type="EMBL" id="KAH3875893.1"/>
    </source>
</evidence>